<reference evidence="2 3" key="1">
    <citation type="submission" date="2019-12" db="EMBL/GenBank/DDBJ databases">
        <title>Draft genome sequences Bradyrhizobium cajani AMBPC1010, Bradyrhizobium pachyrhizi AMBPC1040 and Bradyrhizobium yuanmingense ALSPC3051, three plant growth promoting strains isolated from nodules of Cajanus cajan L. in Dominican Republic.</title>
        <authorList>
            <person name="Flores-Felix J.D."/>
            <person name="Araujo J."/>
            <person name="Diaz-Alcantara C."/>
            <person name="Gonzalez-Andres F."/>
            <person name="Velazquez E."/>
        </authorList>
    </citation>
    <scope>NUCLEOTIDE SEQUENCE [LARGE SCALE GENOMIC DNA]</scope>
    <source>
        <strain evidence="2 3">1040</strain>
    </source>
</reference>
<dbReference type="AlphaFoldDB" id="A0A844T3P7"/>
<accession>A0A844T3P7</accession>
<evidence type="ECO:0000256" key="1">
    <source>
        <dbReference type="SAM" id="MobiDB-lite"/>
    </source>
</evidence>
<proteinExistence type="predicted"/>
<comment type="caution">
    <text evidence="2">The sequence shown here is derived from an EMBL/GenBank/DDBJ whole genome shotgun (WGS) entry which is preliminary data.</text>
</comment>
<protein>
    <submittedName>
        <fullName evidence="2">Uncharacterized protein</fullName>
    </submittedName>
</protein>
<dbReference type="EMBL" id="WQNF01000058">
    <property type="protein sequence ID" value="MVT71029.1"/>
    <property type="molecule type" value="Genomic_DNA"/>
</dbReference>
<evidence type="ECO:0000313" key="3">
    <source>
        <dbReference type="Proteomes" id="UP000436468"/>
    </source>
</evidence>
<gene>
    <name evidence="2" type="ORF">GPL21_38970</name>
</gene>
<name>A0A844T3P7_9BRAD</name>
<feature type="compositionally biased region" description="Basic and acidic residues" evidence="1">
    <location>
        <begin position="27"/>
        <end position="36"/>
    </location>
</feature>
<feature type="region of interest" description="Disordered" evidence="1">
    <location>
        <begin position="1"/>
        <end position="36"/>
    </location>
</feature>
<organism evidence="2 3">
    <name type="scientific">Bradyrhizobium pachyrhizi</name>
    <dbReference type="NCBI Taxonomy" id="280333"/>
    <lineage>
        <taxon>Bacteria</taxon>
        <taxon>Pseudomonadati</taxon>
        <taxon>Pseudomonadota</taxon>
        <taxon>Alphaproteobacteria</taxon>
        <taxon>Hyphomicrobiales</taxon>
        <taxon>Nitrobacteraceae</taxon>
        <taxon>Bradyrhizobium</taxon>
    </lineage>
</organism>
<dbReference type="Proteomes" id="UP000436468">
    <property type="component" value="Unassembled WGS sequence"/>
</dbReference>
<evidence type="ECO:0000313" key="2">
    <source>
        <dbReference type="EMBL" id="MVT71029.1"/>
    </source>
</evidence>
<dbReference type="RefSeq" id="WP_198400345.1">
    <property type="nucleotide sequence ID" value="NZ_WQNF01000058.1"/>
</dbReference>
<sequence length="83" mass="9350">MWLLMANGENEARPAHRWPGQCPDQAASRRDAGASRDQELQFSLIVEAWRKTMTLRTFAASILDRAGHIANRIDFALPRRSSG</sequence>
<keyword evidence="3" id="KW-1185">Reference proteome</keyword>